<dbReference type="RefSeq" id="WP_256550870.1">
    <property type="nucleotide sequence ID" value="NZ_CP101751.1"/>
</dbReference>
<keyword evidence="2" id="KW-0238">DNA-binding</keyword>
<feature type="domain" description="HTH hxlR-type" evidence="4">
    <location>
        <begin position="11"/>
        <end position="114"/>
    </location>
</feature>
<evidence type="ECO:0000256" key="1">
    <source>
        <dbReference type="ARBA" id="ARBA00023015"/>
    </source>
</evidence>
<dbReference type="Proteomes" id="UP001059844">
    <property type="component" value="Chromosome"/>
</dbReference>
<evidence type="ECO:0000313" key="6">
    <source>
        <dbReference type="Proteomes" id="UP001059844"/>
    </source>
</evidence>
<accession>A0ABY5IRB3</accession>
<dbReference type="Pfam" id="PF01638">
    <property type="entry name" value="HxlR"/>
    <property type="match status" value="1"/>
</dbReference>
<evidence type="ECO:0000259" key="4">
    <source>
        <dbReference type="PROSITE" id="PS51118"/>
    </source>
</evidence>
<dbReference type="InterPro" id="IPR036388">
    <property type="entry name" value="WH-like_DNA-bd_sf"/>
</dbReference>
<keyword evidence="3" id="KW-0804">Transcription</keyword>
<reference evidence="5" key="1">
    <citation type="submission" date="2022-07" db="EMBL/GenBank/DDBJ databases">
        <title>Isolation, identification, and degradation of a PFOSA degrading strain from sewage treatment plant.</title>
        <authorList>
            <person name="Zhang L."/>
            <person name="Huo Y."/>
        </authorList>
    </citation>
    <scope>NUCLEOTIDE SEQUENCE</scope>
    <source>
        <strain evidence="5">C1</strain>
    </source>
</reference>
<dbReference type="PANTHER" id="PTHR33204">
    <property type="entry name" value="TRANSCRIPTIONAL REGULATOR, MARR FAMILY"/>
    <property type="match status" value="1"/>
</dbReference>
<dbReference type="InterPro" id="IPR036390">
    <property type="entry name" value="WH_DNA-bd_sf"/>
</dbReference>
<evidence type="ECO:0000313" key="5">
    <source>
        <dbReference type="EMBL" id="UUC45179.1"/>
    </source>
</evidence>
<organism evidence="5 6">
    <name type="scientific">Flavobacterium cerinum</name>
    <dbReference type="NCBI Taxonomy" id="2502784"/>
    <lineage>
        <taxon>Bacteria</taxon>
        <taxon>Pseudomonadati</taxon>
        <taxon>Bacteroidota</taxon>
        <taxon>Flavobacteriia</taxon>
        <taxon>Flavobacteriales</taxon>
        <taxon>Flavobacteriaceae</taxon>
        <taxon>Flavobacterium</taxon>
    </lineage>
</organism>
<evidence type="ECO:0000256" key="3">
    <source>
        <dbReference type="ARBA" id="ARBA00023163"/>
    </source>
</evidence>
<evidence type="ECO:0000256" key="2">
    <source>
        <dbReference type="ARBA" id="ARBA00023125"/>
    </source>
</evidence>
<sequence length="117" mass="13273">MEQPIHSQMACNKAIMAVHDAMYVLGGKWKISIIASLLFGKKRYSDILKDVNGISGKMLSRELKEMEVNKLIKRTVISTQPVSVMYELTPYGETVQPVITILAQWGITHRNEVIREI</sequence>
<keyword evidence="6" id="KW-1185">Reference proteome</keyword>
<dbReference type="PROSITE" id="PS51118">
    <property type="entry name" value="HTH_HXLR"/>
    <property type="match status" value="1"/>
</dbReference>
<dbReference type="Gene3D" id="1.10.10.10">
    <property type="entry name" value="Winged helix-like DNA-binding domain superfamily/Winged helix DNA-binding domain"/>
    <property type="match status" value="1"/>
</dbReference>
<protein>
    <submittedName>
        <fullName evidence="5">Helix-turn-helix transcriptional regulator</fullName>
    </submittedName>
</protein>
<gene>
    <name evidence="5" type="ORF">NOX80_16330</name>
</gene>
<dbReference type="PANTHER" id="PTHR33204:SF29">
    <property type="entry name" value="TRANSCRIPTIONAL REGULATOR"/>
    <property type="match status" value="1"/>
</dbReference>
<keyword evidence="1" id="KW-0805">Transcription regulation</keyword>
<name>A0ABY5IRB3_9FLAO</name>
<dbReference type="InterPro" id="IPR002577">
    <property type="entry name" value="HTH_HxlR"/>
</dbReference>
<dbReference type="SUPFAM" id="SSF46785">
    <property type="entry name" value="Winged helix' DNA-binding domain"/>
    <property type="match status" value="1"/>
</dbReference>
<proteinExistence type="predicted"/>
<dbReference type="EMBL" id="CP101751">
    <property type="protein sequence ID" value="UUC45179.1"/>
    <property type="molecule type" value="Genomic_DNA"/>
</dbReference>